<dbReference type="Proteomes" id="UP000013070">
    <property type="component" value="Unassembled WGS sequence"/>
</dbReference>
<dbReference type="RefSeq" id="WP_004788162.1">
    <property type="nucleotide sequence ID" value="NZ_JAHPWV010000079.1"/>
</dbReference>
<keyword evidence="2" id="KW-1185">Reference proteome</keyword>
<evidence type="ECO:0000313" key="2">
    <source>
        <dbReference type="Proteomes" id="UP000013070"/>
    </source>
</evidence>
<organism evidence="1 2">
    <name type="scientific">Acinetobacter variabilis</name>
    <dbReference type="NCBI Taxonomy" id="70346"/>
    <lineage>
        <taxon>Bacteria</taxon>
        <taxon>Pseudomonadati</taxon>
        <taxon>Pseudomonadota</taxon>
        <taxon>Gammaproteobacteria</taxon>
        <taxon>Moraxellales</taxon>
        <taxon>Moraxellaceae</taxon>
        <taxon>Acinetobacter</taxon>
    </lineage>
</organism>
<dbReference type="AlphaFoldDB" id="N8WVL2"/>
<sequence length="141" mass="16361">MNERITQQLNQLINAYLKGYLENDFDFKGEISNILYQKGNGPDIDDKIRLIAQTIPVLLKLRNITDKKVNDLNELLTALRFSIHDHVYDIFVHETKIELTDENDHAIYNFFAAKDNHGNDKSRKENLALLINALQKAHDEI</sequence>
<name>N8WVL2_9GAMM</name>
<proteinExistence type="predicted"/>
<accession>N8WVL2</accession>
<comment type="caution">
    <text evidence="1">The sequence shown here is derived from an EMBL/GenBank/DDBJ whole genome shotgun (WGS) entry which is preliminary data.</text>
</comment>
<evidence type="ECO:0000313" key="1">
    <source>
        <dbReference type="EMBL" id="ENV00919.1"/>
    </source>
</evidence>
<gene>
    <name evidence="1" type="ORF">F969_00066</name>
</gene>
<reference evidence="1 2" key="1">
    <citation type="submission" date="2013-02" db="EMBL/GenBank/DDBJ databases">
        <title>The Genome Sequence of Acinetobacter sp. NIPH 899.</title>
        <authorList>
            <consortium name="The Broad Institute Genome Sequencing Platform"/>
            <consortium name="The Broad Institute Genome Sequencing Center for Infectious Disease"/>
            <person name="Cerqueira G."/>
            <person name="Feldgarden M."/>
            <person name="Courvalin P."/>
            <person name="Perichon B."/>
            <person name="Grillot-Courvalin C."/>
            <person name="Clermont D."/>
            <person name="Rocha E."/>
            <person name="Yoon E.-J."/>
            <person name="Nemec A."/>
            <person name="Walker B."/>
            <person name="Young S.K."/>
            <person name="Zeng Q."/>
            <person name="Gargeya S."/>
            <person name="Fitzgerald M."/>
            <person name="Haas B."/>
            <person name="Abouelleil A."/>
            <person name="Alvarado L."/>
            <person name="Arachchi H.M."/>
            <person name="Berlin A.M."/>
            <person name="Chapman S.B."/>
            <person name="Dewar J."/>
            <person name="Goldberg J."/>
            <person name="Griggs A."/>
            <person name="Gujja S."/>
            <person name="Hansen M."/>
            <person name="Howarth C."/>
            <person name="Imamovic A."/>
            <person name="Larimer J."/>
            <person name="McCowan C."/>
            <person name="Murphy C."/>
            <person name="Neiman D."/>
            <person name="Pearson M."/>
            <person name="Priest M."/>
            <person name="Roberts A."/>
            <person name="Saif S."/>
            <person name="Shea T."/>
            <person name="Sisk P."/>
            <person name="Sykes S."/>
            <person name="Wortman J."/>
            <person name="Nusbaum C."/>
            <person name="Birren B."/>
        </authorList>
    </citation>
    <scope>NUCLEOTIDE SEQUENCE [LARGE SCALE GENOMIC DNA]</scope>
    <source>
        <strain evidence="1 2">NIPH 899</strain>
    </source>
</reference>
<protein>
    <submittedName>
        <fullName evidence="1">Uncharacterized protein</fullName>
    </submittedName>
</protein>
<dbReference type="HOGENOM" id="CLU_1821210_0_0_6"/>
<dbReference type="PATRIC" id="fig|1217710.3.peg.55"/>
<dbReference type="EMBL" id="APPE01000007">
    <property type="protein sequence ID" value="ENV00919.1"/>
    <property type="molecule type" value="Genomic_DNA"/>
</dbReference>